<accession>A0A8X6PFS6</accession>
<keyword evidence="1" id="KW-0812">Transmembrane</keyword>
<evidence type="ECO:0000313" key="3">
    <source>
        <dbReference type="Proteomes" id="UP000887013"/>
    </source>
</evidence>
<keyword evidence="1" id="KW-1133">Transmembrane helix</keyword>
<evidence type="ECO:0000313" key="2">
    <source>
        <dbReference type="EMBL" id="GFT62139.1"/>
    </source>
</evidence>
<protein>
    <submittedName>
        <fullName evidence="2">Uncharacterized protein</fullName>
    </submittedName>
</protein>
<dbReference type="EMBL" id="BMAW01114523">
    <property type="protein sequence ID" value="GFT62139.1"/>
    <property type="molecule type" value="Genomic_DNA"/>
</dbReference>
<sequence length="97" mass="11180">MNRERVCALLPQARGSAGCARWLRGRAAKYAAGNVRFKRSGKFFRRLAVRQWRAWRRYGSLVPAAYAQRQCAFHACRAAHCYLFFLTLIIPISSLFL</sequence>
<keyword evidence="1" id="KW-0472">Membrane</keyword>
<name>A0A8X6PFS6_NEPPI</name>
<organism evidence="2 3">
    <name type="scientific">Nephila pilipes</name>
    <name type="common">Giant wood spider</name>
    <name type="synonym">Nephila maculata</name>
    <dbReference type="NCBI Taxonomy" id="299642"/>
    <lineage>
        <taxon>Eukaryota</taxon>
        <taxon>Metazoa</taxon>
        <taxon>Ecdysozoa</taxon>
        <taxon>Arthropoda</taxon>
        <taxon>Chelicerata</taxon>
        <taxon>Arachnida</taxon>
        <taxon>Araneae</taxon>
        <taxon>Araneomorphae</taxon>
        <taxon>Entelegynae</taxon>
        <taxon>Araneoidea</taxon>
        <taxon>Nephilidae</taxon>
        <taxon>Nephila</taxon>
    </lineage>
</organism>
<dbReference type="AlphaFoldDB" id="A0A8X6PFS6"/>
<feature type="transmembrane region" description="Helical" evidence="1">
    <location>
        <begin position="79"/>
        <end position="96"/>
    </location>
</feature>
<proteinExistence type="predicted"/>
<comment type="caution">
    <text evidence="2">The sequence shown here is derived from an EMBL/GenBank/DDBJ whole genome shotgun (WGS) entry which is preliminary data.</text>
</comment>
<evidence type="ECO:0000256" key="1">
    <source>
        <dbReference type="SAM" id="Phobius"/>
    </source>
</evidence>
<gene>
    <name evidence="2" type="ORF">NPIL_3291</name>
</gene>
<keyword evidence="3" id="KW-1185">Reference proteome</keyword>
<reference evidence="2" key="1">
    <citation type="submission" date="2020-08" db="EMBL/GenBank/DDBJ databases">
        <title>Multicomponent nature underlies the extraordinary mechanical properties of spider dragline silk.</title>
        <authorList>
            <person name="Kono N."/>
            <person name="Nakamura H."/>
            <person name="Mori M."/>
            <person name="Yoshida Y."/>
            <person name="Ohtoshi R."/>
            <person name="Malay A.D."/>
            <person name="Moran D.A.P."/>
            <person name="Tomita M."/>
            <person name="Numata K."/>
            <person name="Arakawa K."/>
        </authorList>
    </citation>
    <scope>NUCLEOTIDE SEQUENCE</scope>
</reference>
<dbReference type="Proteomes" id="UP000887013">
    <property type="component" value="Unassembled WGS sequence"/>
</dbReference>